<evidence type="ECO:0000313" key="1">
    <source>
        <dbReference type="EMBL" id="OGZ52727.1"/>
    </source>
</evidence>
<comment type="caution">
    <text evidence="1">The sequence shown here is derived from an EMBL/GenBank/DDBJ whole genome shotgun (WGS) entry which is preliminary data.</text>
</comment>
<name>A0A1G2GR81_9BACT</name>
<evidence type="ECO:0000313" key="2">
    <source>
        <dbReference type="Proteomes" id="UP000179106"/>
    </source>
</evidence>
<protein>
    <submittedName>
        <fullName evidence="1">Uncharacterized protein</fullName>
    </submittedName>
</protein>
<gene>
    <name evidence="1" type="ORF">A3B25_00840</name>
</gene>
<accession>A0A1G2GR81</accession>
<dbReference type="AlphaFoldDB" id="A0A1G2GR81"/>
<dbReference type="STRING" id="1802126.A3B25_00840"/>
<organism evidence="1 2">
    <name type="scientific">Candidatus Ryanbacteria bacterium RIFCSPLOWO2_01_FULL_48_26</name>
    <dbReference type="NCBI Taxonomy" id="1802126"/>
    <lineage>
        <taxon>Bacteria</taxon>
        <taxon>Candidatus Ryaniibacteriota</taxon>
    </lineage>
</organism>
<reference evidence="1 2" key="1">
    <citation type="journal article" date="2016" name="Nat. Commun.">
        <title>Thousands of microbial genomes shed light on interconnected biogeochemical processes in an aquifer system.</title>
        <authorList>
            <person name="Anantharaman K."/>
            <person name="Brown C.T."/>
            <person name="Hug L.A."/>
            <person name="Sharon I."/>
            <person name="Castelle C.J."/>
            <person name="Probst A.J."/>
            <person name="Thomas B.C."/>
            <person name="Singh A."/>
            <person name="Wilkins M.J."/>
            <person name="Karaoz U."/>
            <person name="Brodie E.L."/>
            <person name="Williams K.H."/>
            <person name="Hubbard S.S."/>
            <person name="Banfield J.F."/>
        </authorList>
    </citation>
    <scope>NUCLEOTIDE SEQUENCE [LARGE SCALE GENOMIC DNA]</scope>
</reference>
<sequence>MCEAVQVRAARIDMTKSQSQPDQHFTLLSTLAANAHLGQFTTEQIQVGISEPERAGQEFALFVANGFRAQAEDCFLETNELTIQIPALPRPTLEYLQTKYGIMSIERDTSTTEPVILKLYTVLRPGEKNSISGPEYERRIAVRQNSLLGYQHRNWVVENQGKFPALKELLGKIYIDFPALIVVVSRGYRGFPYLSNDGERWRGRWGWVDDGFDRDGRVASK</sequence>
<dbReference type="Proteomes" id="UP000179106">
    <property type="component" value="Unassembled WGS sequence"/>
</dbReference>
<proteinExistence type="predicted"/>
<dbReference type="EMBL" id="MHNW01000040">
    <property type="protein sequence ID" value="OGZ52727.1"/>
    <property type="molecule type" value="Genomic_DNA"/>
</dbReference>